<name>A0AAE0R5C5_9TELE</name>
<dbReference type="CDD" id="cd00190">
    <property type="entry name" value="Tryp_SPc"/>
    <property type="match status" value="2"/>
</dbReference>
<reference evidence="12" key="1">
    <citation type="submission" date="2023-06" db="EMBL/GenBank/DDBJ databases">
        <title>Male Hemibagrus guttatus genome.</title>
        <authorList>
            <person name="Bian C."/>
        </authorList>
    </citation>
    <scope>NUCLEOTIDE SEQUENCE</scope>
    <source>
        <strain evidence="12">Male_cb2023</strain>
        <tissue evidence="12">Muscle</tissue>
    </source>
</reference>
<dbReference type="InterPro" id="IPR001314">
    <property type="entry name" value="Peptidase_S1A"/>
</dbReference>
<evidence type="ECO:0000256" key="6">
    <source>
        <dbReference type="ARBA" id="ARBA00023145"/>
    </source>
</evidence>
<comment type="subcellular location">
    <subcellularLocation>
        <location evidence="1">Secreted</location>
        <location evidence="1">Extracellular space</location>
    </subcellularLocation>
</comment>
<dbReference type="PRINTS" id="PR00722">
    <property type="entry name" value="CHYMOTRYPSIN"/>
</dbReference>
<evidence type="ECO:0000256" key="5">
    <source>
        <dbReference type="ARBA" id="ARBA00022825"/>
    </source>
</evidence>
<dbReference type="Pfam" id="PF00089">
    <property type="entry name" value="Trypsin"/>
    <property type="match status" value="2"/>
</dbReference>
<evidence type="ECO:0000256" key="1">
    <source>
        <dbReference type="ARBA" id="ARBA00004239"/>
    </source>
</evidence>
<comment type="caution">
    <text evidence="12">The sequence shown here is derived from an EMBL/GenBank/DDBJ whole genome shotgun (WGS) entry which is preliminary data.</text>
</comment>
<evidence type="ECO:0000313" key="13">
    <source>
        <dbReference type="Proteomes" id="UP001274896"/>
    </source>
</evidence>
<keyword evidence="13" id="KW-1185">Reference proteome</keyword>
<protein>
    <recommendedName>
        <fullName evidence="9">trypsin</fullName>
        <ecNumber evidence="9">3.4.21.4</ecNumber>
    </recommendedName>
</protein>
<evidence type="ECO:0000256" key="3">
    <source>
        <dbReference type="ARBA" id="ARBA00022729"/>
    </source>
</evidence>
<accession>A0AAE0R5C5</accession>
<feature type="chain" id="PRO_5042023501" description="trypsin" evidence="10">
    <location>
        <begin position="18"/>
        <end position="456"/>
    </location>
</feature>
<dbReference type="Proteomes" id="UP001274896">
    <property type="component" value="Unassembled WGS sequence"/>
</dbReference>
<dbReference type="GO" id="GO:0006508">
    <property type="term" value="P:proteolysis"/>
    <property type="evidence" value="ECO:0007669"/>
    <property type="project" value="UniProtKB-KW"/>
</dbReference>
<dbReference type="InterPro" id="IPR018114">
    <property type="entry name" value="TRYPSIN_HIS"/>
</dbReference>
<feature type="domain" description="Peptidase S1" evidence="11">
    <location>
        <begin position="22"/>
        <end position="202"/>
    </location>
</feature>
<dbReference type="PANTHER" id="PTHR24271:SF80">
    <property type="entry name" value="GRANZYME 3, TANDEM DUPLICATE 1-RELATED"/>
    <property type="match status" value="1"/>
</dbReference>
<dbReference type="PROSITE" id="PS50240">
    <property type="entry name" value="TRYPSIN_DOM"/>
    <property type="match status" value="2"/>
</dbReference>
<evidence type="ECO:0000259" key="11">
    <source>
        <dbReference type="PROSITE" id="PS50240"/>
    </source>
</evidence>
<dbReference type="PANTHER" id="PTHR24271">
    <property type="entry name" value="KALLIKREIN-RELATED"/>
    <property type="match status" value="1"/>
</dbReference>
<keyword evidence="7" id="KW-1015">Disulfide bond</keyword>
<dbReference type="EC" id="3.4.21.4" evidence="9"/>
<dbReference type="InterPro" id="IPR043504">
    <property type="entry name" value="Peptidase_S1_PA_chymotrypsin"/>
</dbReference>
<organism evidence="12 13">
    <name type="scientific">Hemibagrus guttatus</name>
    <dbReference type="NCBI Taxonomy" id="175788"/>
    <lineage>
        <taxon>Eukaryota</taxon>
        <taxon>Metazoa</taxon>
        <taxon>Chordata</taxon>
        <taxon>Craniata</taxon>
        <taxon>Vertebrata</taxon>
        <taxon>Euteleostomi</taxon>
        <taxon>Actinopterygii</taxon>
        <taxon>Neopterygii</taxon>
        <taxon>Teleostei</taxon>
        <taxon>Ostariophysi</taxon>
        <taxon>Siluriformes</taxon>
        <taxon>Bagridae</taxon>
        <taxon>Hemibagrus</taxon>
    </lineage>
</organism>
<evidence type="ECO:0000256" key="9">
    <source>
        <dbReference type="ARBA" id="ARBA00038868"/>
    </source>
</evidence>
<dbReference type="FunFam" id="2.40.10.10:FF:000120">
    <property type="entry name" value="Putative serine protease"/>
    <property type="match status" value="1"/>
</dbReference>
<dbReference type="SUPFAM" id="SSF50494">
    <property type="entry name" value="Trypsin-like serine proteases"/>
    <property type="match status" value="2"/>
</dbReference>
<proteinExistence type="predicted"/>
<keyword evidence="2" id="KW-0645">Protease</keyword>
<sequence length="456" mass="51385">FFCISLLVLSVLPLCGALGSGIIGGNEVKAHSRPYMVSVQINNKHKCGGMLIRNDYVLTAAHCVDDIHNDWKLEVVLGAHNINKKEPQQQRIQVQKCIKHPCYKKNERPNDIMLLKLKSKAKLNKDVQIIHLPKKNEKLPANQICSIAGWGKTSQNSAASSVLREVTLKVQFNFECKNIWKDRFYTDSMICTANDGKKGFCQITVFPNSRFCSMFVFSGAMESGIIGGKEAEPHSRPYMVSVQINNMHICGGMLIKKNRVLTAAHCVDEIEYPGKYKLEVVLGAHNISKKEPQQQRIRVKKNIKHPCYKKNERLNDIMLLKLKSKAKLNKGVQVIHLPKNNENLKANKKCSIAGWGKTSQNSAASDVLREVTLKVQDNSQCKKSWEQYFDTDSMICTAPDGRDAFCQGDSGSPLICGNEPQGLAAYTYPRNCLNFEYPEVYMKISYFLPWIKQIIG</sequence>
<keyword evidence="5" id="KW-0720">Serine protease</keyword>
<evidence type="ECO:0000313" key="12">
    <source>
        <dbReference type="EMBL" id="KAK3543592.1"/>
    </source>
</evidence>
<dbReference type="Gene3D" id="2.40.10.10">
    <property type="entry name" value="Trypsin-like serine proteases"/>
    <property type="match status" value="3"/>
</dbReference>
<evidence type="ECO:0000256" key="10">
    <source>
        <dbReference type="SAM" id="SignalP"/>
    </source>
</evidence>
<keyword evidence="4" id="KW-0378">Hydrolase</keyword>
<dbReference type="GO" id="GO:0005576">
    <property type="term" value="C:extracellular region"/>
    <property type="evidence" value="ECO:0007669"/>
    <property type="project" value="UniProtKB-SubCell"/>
</dbReference>
<dbReference type="InterPro" id="IPR001254">
    <property type="entry name" value="Trypsin_dom"/>
</dbReference>
<evidence type="ECO:0000256" key="4">
    <source>
        <dbReference type="ARBA" id="ARBA00022801"/>
    </source>
</evidence>
<dbReference type="InterPro" id="IPR009003">
    <property type="entry name" value="Peptidase_S1_PA"/>
</dbReference>
<evidence type="ECO:0000256" key="8">
    <source>
        <dbReference type="ARBA" id="ARBA00036320"/>
    </source>
</evidence>
<dbReference type="AlphaFoldDB" id="A0AAE0R5C5"/>
<feature type="domain" description="Peptidase S1" evidence="11">
    <location>
        <begin position="225"/>
        <end position="456"/>
    </location>
</feature>
<dbReference type="FunFam" id="2.40.10.10:FF:000005">
    <property type="entry name" value="Serine protease 37"/>
    <property type="match status" value="1"/>
</dbReference>
<dbReference type="SMART" id="SM00020">
    <property type="entry name" value="Tryp_SPc"/>
    <property type="match status" value="2"/>
</dbReference>
<keyword evidence="3 10" id="KW-0732">Signal</keyword>
<evidence type="ECO:0000256" key="7">
    <source>
        <dbReference type="ARBA" id="ARBA00023157"/>
    </source>
</evidence>
<dbReference type="EMBL" id="JAUCMX010000006">
    <property type="protein sequence ID" value="KAK3543592.1"/>
    <property type="molecule type" value="Genomic_DNA"/>
</dbReference>
<dbReference type="PROSITE" id="PS00134">
    <property type="entry name" value="TRYPSIN_HIS"/>
    <property type="match status" value="1"/>
</dbReference>
<dbReference type="GO" id="GO:0004252">
    <property type="term" value="F:serine-type endopeptidase activity"/>
    <property type="evidence" value="ECO:0007669"/>
    <property type="project" value="UniProtKB-EC"/>
</dbReference>
<evidence type="ECO:0000256" key="2">
    <source>
        <dbReference type="ARBA" id="ARBA00022670"/>
    </source>
</evidence>
<feature type="signal peptide" evidence="10">
    <location>
        <begin position="1"/>
        <end position="17"/>
    </location>
</feature>
<keyword evidence="6" id="KW-0865">Zymogen</keyword>
<comment type="catalytic activity">
    <reaction evidence="8">
        <text>Preferential cleavage: Arg-|-Xaa, Lys-|-Xaa.</text>
        <dbReference type="EC" id="3.4.21.4"/>
    </reaction>
</comment>
<gene>
    <name evidence="12" type="ORF">QTP70_023958</name>
</gene>
<feature type="non-terminal residue" evidence="12">
    <location>
        <position position="456"/>
    </location>
</feature>